<dbReference type="RefSeq" id="WP_009139666.1">
    <property type="nucleotide sequence ID" value="NZ_JH815198.1"/>
</dbReference>
<evidence type="ECO:0000256" key="1">
    <source>
        <dbReference type="SAM" id="MobiDB-lite"/>
    </source>
</evidence>
<dbReference type="InParanoid" id="K0YK07"/>
<dbReference type="EMBL" id="ADMD01000007">
    <property type="protein sequence ID" value="EJZ83947.1"/>
    <property type="molecule type" value="Genomic_DNA"/>
</dbReference>
<feature type="region of interest" description="Disordered" evidence="1">
    <location>
        <begin position="76"/>
        <end position="99"/>
    </location>
</feature>
<dbReference type="HOGENOM" id="CLU_2318596_0_0_11"/>
<comment type="caution">
    <text evidence="3">The sequence shown here is derived from an EMBL/GenBank/DDBJ whole genome shotgun (WGS) entry which is preliminary data.</text>
</comment>
<keyword evidence="2" id="KW-0472">Membrane</keyword>
<sequence>MSHQEETVRSSNKRGHDELLTSGAITTVGFGLCRAWIVFCLSAGVATSEPSGINWHFLAAGALAAFLCAAADGKKPFSEKKRPSFPSRSSHASRYPALS</sequence>
<protein>
    <submittedName>
        <fullName evidence="3">Uncharacterized protein</fullName>
    </submittedName>
</protein>
<evidence type="ECO:0000313" key="3">
    <source>
        <dbReference type="EMBL" id="EJZ83947.1"/>
    </source>
</evidence>
<keyword evidence="2" id="KW-0812">Transmembrane</keyword>
<reference evidence="3 4" key="1">
    <citation type="submission" date="2012-08" db="EMBL/GenBank/DDBJ databases">
        <title>The Genome Sequence of Slackia piriformis YIT 12062.</title>
        <authorList>
            <consortium name="The Broad Institute Genome Sequencing Platform"/>
            <person name="Earl A."/>
            <person name="Ward D."/>
            <person name="Feldgarden M."/>
            <person name="Gevers D."/>
            <person name="Morotomi M."/>
            <person name="Walker B."/>
            <person name="Young S.K."/>
            <person name="Zeng Q."/>
            <person name="Gargeya S."/>
            <person name="Fitzgerald M."/>
            <person name="Haas B."/>
            <person name="Abouelleil A."/>
            <person name="Alvarado L."/>
            <person name="Arachchi H.M."/>
            <person name="Berlin A.M."/>
            <person name="Chapman S.B."/>
            <person name="Goldberg J."/>
            <person name="Griggs A."/>
            <person name="Gujja S."/>
            <person name="Hansen M."/>
            <person name="Howarth C."/>
            <person name="Imamovic A."/>
            <person name="Larimer J."/>
            <person name="McCowen C."/>
            <person name="Montmayeur A."/>
            <person name="Murphy C."/>
            <person name="Neiman D."/>
            <person name="Pearson M."/>
            <person name="Priest M."/>
            <person name="Roberts A."/>
            <person name="Saif S."/>
            <person name="Shea T."/>
            <person name="Sisk P."/>
            <person name="Sykes S."/>
            <person name="Wortman J."/>
            <person name="Nusbaum C."/>
            <person name="Birren B."/>
        </authorList>
    </citation>
    <scope>NUCLEOTIDE SEQUENCE [LARGE SCALE GENOMIC DNA]</scope>
    <source>
        <strain evidence="3 4">YIT 12062</strain>
    </source>
</reference>
<keyword evidence="2" id="KW-1133">Transmembrane helix</keyword>
<feature type="transmembrane region" description="Helical" evidence="2">
    <location>
        <begin position="20"/>
        <end position="47"/>
    </location>
</feature>
<evidence type="ECO:0000313" key="4">
    <source>
        <dbReference type="Proteomes" id="UP000006069"/>
    </source>
</evidence>
<organism evidence="3 4">
    <name type="scientific">Slackia piriformis YIT 12062</name>
    <dbReference type="NCBI Taxonomy" id="742818"/>
    <lineage>
        <taxon>Bacteria</taxon>
        <taxon>Bacillati</taxon>
        <taxon>Actinomycetota</taxon>
        <taxon>Coriobacteriia</taxon>
        <taxon>Eggerthellales</taxon>
        <taxon>Eggerthellaceae</taxon>
        <taxon>Slackia</taxon>
    </lineage>
</organism>
<dbReference type="AlphaFoldDB" id="K0YK07"/>
<evidence type="ECO:0000256" key="2">
    <source>
        <dbReference type="SAM" id="Phobius"/>
    </source>
</evidence>
<keyword evidence="4" id="KW-1185">Reference proteome</keyword>
<dbReference type="PATRIC" id="fig|742818.3.peg.1552"/>
<name>K0YK07_9ACTN</name>
<dbReference type="Proteomes" id="UP000006069">
    <property type="component" value="Unassembled WGS sequence"/>
</dbReference>
<gene>
    <name evidence="3" type="ORF">HMPREF9451_01472</name>
</gene>
<proteinExistence type="predicted"/>
<feature type="transmembrane region" description="Helical" evidence="2">
    <location>
        <begin position="53"/>
        <end position="72"/>
    </location>
</feature>
<accession>K0YK07</accession>